<dbReference type="EMBL" id="RCZK01000004">
    <property type="protein sequence ID" value="TPG13181.1"/>
    <property type="molecule type" value="Genomic_DNA"/>
</dbReference>
<proteinExistence type="predicted"/>
<dbReference type="OrthoDB" id="9806994at2"/>
<feature type="domain" description="Helix-turn-helix" evidence="1">
    <location>
        <begin position="4"/>
        <end position="55"/>
    </location>
</feature>
<protein>
    <submittedName>
        <fullName evidence="2">DNA-binding protein</fullName>
    </submittedName>
</protein>
<organism evidence="2 3">
    <name type="scientific">Sphingomonas oligophenolica</name>
    <dbReference type="NCBI Taxonomy" id="301154"/>
    <lineage>
        <taxon>Bacteria</taxon>
        <taxon>Pseudomonadati</taxon>
        <taxon>Pseudomonadota</taxon>
        <taxon>Alphaproteobacteria</taxon>
        <taxon>Sphingomonadales</taxon>
        <taxon>Sphingomonadaceae</taxon>
        <taxon>Sphingomonas</taxon>
    </lineage>
</organism>
<dbReference type="AlphaFoldDB" id="A0A502CNB5"/>
<accession>A0A502CNB5</accession>
<dbReference type="InterPro" id="IPR009061">
    <property type="entry name" value="DNA-bd_dom_put_sf"/>
</dbReference>
<dbReference type="Proteomes" id="UP000318413">
    <property type="component" value="Unassembled WGS sequence"/>
</dbReference>
<dbReference type="Pfam" id="PF12728">
    <property type="entry name" value="HTH_17"/>
    <property type="match status" value="1"/>
</dbReference>
<comment type="caution">
    <text evidence="2">The sequence shown here is derived from an EMBL/GenBank/DDBJ whole genome shotgun (WGS) entry which is preliminary data.</text>
</comment>
<sequence length="64" mass="7187">MGVLLTTAETAPRLRINASTLERWRGASKGPAWLRLGGRIYYQETDVEAWIERQRVDPEAGAMA</sequence>
<evidence type="ECO:0000313" key="3">
    <source>
        <dbReference type="Proteomes" id="UP000318413"/>
    </source>
</evidence>
<evidence type="ECO:0000313" key="2">
    <source>
        <dbReference type="EMBL" id="TPG13181.1"/>
    </source>
</evidence>
<evidence type="ECO:0000259" key="1">
    <source>
        <dbReference type="Pfam" id="PF12728"/>
    </source>
</evidence>
<dbReference type="InterPro" id="IPR041657">
    <property type="entry name" value="HTH_17"/>
</dbReference>
<dbReference type="GO" id="GO:0003677">
    <property type="term" value="F:DNA binding"/>
    <property type="evidence" value="ECO:0007669"/>
    <property type="project" value="UniProtKB-KW"/>
</dbReference>
<keyword evidence="2" id="KW-0238">DNA-binding</keyword>
<gene>
    <name evidence="2" type="ORF">EAH84_07210</name>
</gene>
<reference evidence="2 3" key="1">
    <citation type="journal article" date="2019" name="Environ. Microbiol.">
        <title>Species interactions and distinct microbial communities in high Arctic permafrost affected cryosols are associated with the CH4 and CO2 gas fluxes.</title>
        <authorList>
            <person name="Altshuler I."/>
            <person name="Hamel J."/>
            <person name="Turney S."/>
            <person name="Magnuson E."/>
            <person name="Levesque R."/>
            <person name="Greer C."/>
            <person name="Whyte L.G."/>
        </authorList>
    </citation>
    <scope>NUCLEOTIDE SEQUENCE [LARGE SCALE GENOMIC DNA]</scope>
    <source>
        <strain evidence="2 3">S5.1</strain>
    </source>
</reference>
<dbReference type="SUPFAM" id="SSF46955">
    <property type="entry name" value="Putative DNA-binding domain"/>
    <property type="match status" value="1"/>
</dbReference>
<dbReference type="RefSeq" id="WP_140869917.1">
    <property type="nucleotide sequence ID" value="NZ_RCZK01000004.1"/>
</dbReference>
<keyword evidence="3" id="KW-1185">Reference proteome</keyword>
<name>A0A502CNB5_9SPHN</name>